<accession>A0A1R3V3W4</accession>
<name>A0A1R3V3W4_9HYPH</name>
<evidence type="ECO:0000313" key="2">
    <source>
        <dbReference type="EMBL" id="SIT53908.1"/>
    </source>
</evidence>
<dbReference type="EMBL" id="FTPD01000006">
    <property type="protein sequence ID" value="SIT53908.1"/>
    <property type="molecule type" value="Genomic_DNA"/>
</dbReference>
<reference evidence="3" key="1">
    <citation type="submission" date="2017-01" db="EMBL/GenBank/DDBJ databases">
        <authorList>
            <person name="Brunel B."/>
        </authorList>
    </citation>
    <scope>NUCLEOTIDE SEQUENCE [LARGE SCALE GENOMIC DNA]</scope>
</reference>
<evidence type="ECO:0000256" key="1">
    <source>
        <dbReference type="SAM" id="MobiDB-lite"/>
    </source>
</evidence>
<keyword evidence="3" id="KW-1185">Reference proteome</keyword>
<proteinExistence type="predicted"/>
<protein>
    <submittedName>
        <fullName evidence="2">Uncharacterized protein</fullName>
    </submittedName>
</protein>
<gene>
    <name evidence="2" type="ORF">BQ8794_140053</name>
</gene>
<feature type="region of interest" description="Disordered" evidence="1">
    <location>
        <begin position="1"/>
        <end position="29"/>
    </location>
</feature>
<sequence length="65" mass="7456">MEKAESGRRAYRIKDGPSQPRMIAPSPDLRETPANVALVHPADRHRVAAPWIYQPIDMSRFRKCL</sequence>
<dbReference type="AlphaFoldDB" id="A0A1R3V3W4"/>
<dbReference type="STRING" id="1631249.BQ8794_140053"/>
<evidence type="ECO:0000313" key="3">
    <source>
        <dbReference type="Proteomes" id="UP000188388"/>
    </source>
</evidence>
<feature type="compositionally biased region" description="Basic and acidic residues" evidence="1">
    <location>
        <begin position="1"/>
        <end position="15"/>
    </location>
</feature>
<organism evidence="2 3">
    <name type="scientific">Mesorhizobium prunaredense</name>
    <dbReference type="NCBI Taxonomy" id="1631249"/>
    <lineage>
        <taxon>Bacteria</taxon>
        <taxon>Pseudomonadati</taxon>
        <taxon>Pseudomonadota</taxon>
        <taxon>Alphaproteobacteria</taxon>
        <taxon>Hyphomicrobiales</taxon>
        <taxon>Phyllobacteriaceae</taxon>
        <taxon>Mesorhizobium</taxon>
    </lineage>
</organism>
<dbReference type="Proteomes" id="UP000188388">
    <property type="component" value="Unassembled WGS sequence"/>
</dbReference>